<reference evidence="3" key="1">
    <citation type="submission" date="2021-03" db="EMBL/GenBank/DDBJ databases">
        <title>Revisited historic fungal species revealed as producer of novel bioactive compounds through whole genome sequencing and comparative genomics.</title>
        <authorList>
            <person name="Vignolle G.A."/>
            <person name="Hochenegger N."/>
            <person name="Mach R.L."/>
            <person name="Mach-Aigner A.R."/>
            <person name="Javad Rahimi M."/>
            <person name="Salim K.A."/>
            <person name="Chan C.M."/>
            <person name="Lim L.B.L."/>
            <person name="Cai F."/>
            <person name="Druzhinina I.S."/>
            <person name="U'Ren J.M."/>
            <person name="Derntl C."/>
        </authorList>
    </citation>
    <scope>NUCLEOTIDE SEQUENCE</scope>
    <source>
        <strain evidence="3">TUCIM 5799</strain>
    </source>
</reference>
<dbReference type="AlphaFoldDB" id="A0A9Q0AJM9"/>
<feature type="region of interest" description="Disordered" evidence="1">
    <location>
        <begin position="1"/>
        <end position="44"/>
    </location>
</feature>
<dbReference type="Proteomes" id="UP000829685">
    <property type="component" value="Unassembled WGS sequence"/>
</dbReference>
<organism evidence="3 4">
    <name type="scientific">Neoarthrinium moseri</name>
    <dbReference type="NCBI Taxonomy" id="1658444"/>
    <lineage>
        <taxon>Eukaryota</taxon>
        <taxon>Fungi</taxon>
        <taxon>Dikarya</taxon>
        <taxon>Ascomycota</taxon>
        <taxon>Pezizomycotina</taxon>
        <taxon>Sordariomycetes</taxon>
        <taxon>Xylariomycetidae</taxon>
        <taxon>Amphisphaeriales</taxon>
        <taxon>Apiosporaceae</taxon>
        <taxon>Neoarthrinium</taxon>
    </lineage>
</organism>
<name>A0A9Q0AJM9_9PEZI</name>
<dbReference type="PANTHER" id="PTHR33112:SF12">
    <property type="entry name" value="HETEROKARYON INCOMPATIBILITY DOMAIN-CONTAINING PROTEIN"/>
    <property type="match status" value="1"/>
</dbReference>
<sequence>MDRFPSPTATGPQTTPSTPSDVAVARASQPPEGSTLQPEQEPDSQQDSACAICIRISHTVKAVIPDTKLWSLETLSGLFHEKCQECDDARSSEDELLCVECRHLRLRHLSLHVSSDDWHGPISLHAAQAARRQLCPLCQSLDAARRFELEQQRRGLSNRVSHGDCDGFLLAALPTRADGLIQLSFQSYFKNGHDLVDLEIDLLLNVHDVGSASSLAGIEEPAQGCGGRTLSSPPSALHPSLISCWDLIQAWLVDCSSMHQCQPNLGIPLPVHLRLYDVEQQRVVCAATLGNHVPEYVCLSYVWGKDERHSWNSLKRANMGQFMDDLSPETLPATLQDAVTACRHLNERYLWVDWLCIVQDDADDQDSQIHGMGSIFSRAKLVLVDASGDNMNYGLSGLSRPRSSQFGHRIEGLQVNPNLPGIRWAMETGPHAQRAWTYQELVLATRILVFADTQIYLRCPSESKDEQSLVYGKKKRSLVWGIDEQSIVHDTPRPGTLTVAPDNLTSRATASSEVEQAEHKRRRLYSDHLTNYSHRELSHQFDKINAITGVLNTFYPEGTHFGLPLPSFDMALLWIHEPKDQSGCLEHQADSAADMQQSNVVFPSWSWASTLNGTVRMATGASMFQGSLVVWFKKVNSHDFLTTTLEPIRPLDVSLWWEIQASAVNARLSCANALLLGLIESPATKQTKAWEGHPWGQLDALCRAKWKDYAEFWDDVFGPLCNGASIALGNVQAAGLGDGVLIARAQCALLHVDIKHWKHGSSRGGVEQKAYIVDNDGLQVGHGESHGVWPLLPHLKDGFGTFTFIALSISAQWVVSGETASGDHTGSAVRSVVNTMIAIKKDHLFHRLGLAQVAVDKWAELEAPFETICLA</sequence>
<evidence type="ECO:0000313" key="4">
    <source>
        <dbReference type="Proteomes" id="UP000829685"/>
    </source>
</evidence>
<dbReference type="EMBL" id="JAFIMR010000052">
    <property type="protein sequence ID" value="KAI1855017.1"/>
    <property type="molecule type" value="Genomic_DNA"/>
</dbReference>
<accession>A0A9Q0AJM9</accession>
<evidence type="ECO:0000256" key="1">
    <source>
        <dbReference type="SAM" id="MobiDB-lite"/>
    </source>
</evidence>
<feature type="compositionally biased region" description="Polar residues" evidence="1">
    <location>
        <begin position="7"/>
        <end position="20"/>
    </location>
</feature>
<feature type="domain" description="Heterokaryon incompatibility" evidence="2">
    <location>
        <begin position="296"/>
        <end position="440"/>
    </location>
</feature>
<comment type="caution">
    <text evidence="3">The sequence shown here is derived from an EMBL/GenBank/DDBJ whole genome shotgun (WGS) entry which is preliminary data.</text>
</comment>
<evidence type="ECO:0000313" key="3">
    <source>
        <dbReference type="EMBL" id="KAI1855017.1"/>
    </source>
</evidence>
<feature type="compositionally biased region" description="Polar residues" evidence="1">
    <location>
        <begin position="31"/>
        <end position="44"/>
    </location>
</feature>
<proteinExistence type="predicted"/>
<dbReference type="Pfam" id="PF06985">
    <property type="entry name" value="HET"/>
    <property type="match status" value="1"/>
</dbReference>
<protein>
    <recommendedName>
        <fullName evidence="2">Heterokaryon incompatibility domain-containing protein</fullName>
    </recommendedName>
</protein>
<keyword evidence="4" id="KW-1185">Reference proteome</keyword>
<dbReference type="PANTHER" id="PTHR33112">
    <property type="entry name" value="DOMAIN PROTEIN, PUTATIVE-RELATED"/>
    <property type="match status" value="1"/>
</dbReference>
<evidence type="ECO:0000259" key="2">
    <source>
        <dbReference type="Pfam" id="PF06985"/>
    </source>
</evidence>
<dbReference type="InterPro" id="IPR010730">
    <property type="entry name" value="HET"/>
</dbReference>
<gene>
    <name evidence="3" type="ORF">JX265_012372</name>
</gene>